<dbReference type="Proteomes" id="UP000238707">
    <property type="component" value="Unassembled WGS sequence"/>
</dbReference>
<sequence length="895" mass="98000">MNGQRSLLAVAIALGIAGCGSDSSNSPATDSGGATATTASLTAKAADGYLVGANACLDLNSNKECDKDEPNAVTGDNGEFTIDNLTQEQLEQITLLIEVVAGQTIDTDNPGVVLNKSYRLTAPPQSEFISPLTTLIQNEIESGASLDEAKATIQEKLGTTLDLTQDYIEAKNNDKLADSQKAAFENLHRVAQVTASVMAENTDALSETAAGAGISVEALTALINEEVTRVLDEVVKNIEAAGENFNPSDIAGSINRDHIDIDDSNLEDKIKENEANKESKQADLAKLIKTDGINWFGGENDTGKDLMVAYGTLKADSDNSVTETSYIYDYFAEQFIEVETTLDSNGMVLGQNGWETSNDTLTSIKPNKNGSVILESSSSIFNEVASAKQLDISGLNVRSIMDQTDGENVWSLIMPAGLKFPDNTTAYKLSVEDLYDNIYYFYKGDWCAEHDPDRYQALNNSCNGISAFKNGDVTDTWLATLASTIADDESDRHETASNNHDDLIPMAGFESAELFAQLLSNGTVVYYSRSWEGNTQFLRLADLGLWKDISLNGEVVRQVTIPESIHSQTTWSNYQRQDNSAYLSVVDGFVRITYKENEELDSEAYIFDEATKQFILDNALTPQPLHPLNLQACLDSLPDAGFAPATNDVTLYDVQRTPMWEEDPVTENLTYEFTYLGDTFSWLNDVTLVTGLPSWISDLEDSLEKTRIDIKDSEGILIGYEFSYSSEGHYLGQEGFNSDDSLGWGSAKAVLPLAVADNQKIINQTVDFGTSTNAPLTSQLDYWWDEESGDIIEIEYPGLRTVSVETSLDEIINARPYYLSTFDYQQTYVGKEEITVPAGALEACKVTSKTQFANDGPIDTQTTWLTNRGSIKSIKEEQSWGMSIVMEAKSLPSIQ</sequence>
<accession>A0A2S7VQM8</accession>
<gene>
    <name evidence="2" type="ORF">BTO10_06175</name>
</gene>
<evidence type="ECO:0000313" key="3">
    <source>
        <dbReference type="Proteomes" id="UP000238707"/>
    </source>
</evidence>
<reference evidence="2 3" key="1">
    <citation type="submission" date="2016-12" db="EMBL/GenBank/DDBJ databases">
        <title>Diversity of luminous bacteria.</title>
        <authorList>
            <person name="Yoshizawa S."/>
            <person name="Kogure K."/>
        </authorList>
    </citation>
    <scope>NUCLEOTIDE SEQUENCE [LARGE SCALE GENOMIC DNA]</scope>
    <source>
        <strain evidence="2 3">LC2-408</strain>
    </source>
</reference>
<dbReference type="EMBL" id="MSCI01000001">
    <property type="protein sequence ID" value="PQJ64368.1"/>
    <property type="molecule type" value="Genomic_DNA"/>
</dbReference>
<dbReference type="PROSITE" id="PS51257">
    <property type="entry name" value="PROKAR_LIPOPROTEIN"/>
    <property type="match status" value="1"/>
</dbReference>
<organism evidence="2 3">
    <name type="scientific">Vibrio chagasii</name>
    <dbReference type="NCBI Taxonomy" id="170679"/>
    <lineage>
        <taxon>Bacteria</taxon>
        <taxon>Pseudomonadati</taxon>
        <taxon>Pseudomonadota</taxon>
        <taxon>Gammaproteobacteria</taxon>
        <taxon>Vibrionales</taxon>
        <taxon>Vibrionaceae</taxon>
        <taxon>Vibrio</taxon>
    </lineage>
</organism>
<protein>
    <submittedName>
        <fullName evidence="2">Uncharacterized protein</fullName>
    </submittedName>
</protein>
<keyword evidence="3" id="KW-1185">Reference proteome</keyword>
<dbReference type="AlphaFoldDB" id="A0A2S7VQM8"/>
<evidence type="ECO:0000313" key="2">
    <source>
        <dbReference type="EMBL" id="PQJ64368.1"/>
    </source>
</evidence>
<feature type="coiled-coil region" evidence="1">
    <location>
        <begin position="263"/>
        <end position="290"/>
    </location>
</feature>
<comment type="caution">
    <text evidence="2">The sequence shown here is derived from an EMBL/GenBank/DDBJ whole genome shotgun (WGS) entry which is preliminary data.</text>
</comment>
<dbReference type="RefSeq" id="WP_105023964.1">
    <property type="nucleotide sequence ID" value="NZ_MSCI01000001.1"/>
</dbReference>
<keyword evidence="1" id="KW-0175">Coiled coil</keyword>
<evidence type="ECO:0000256" key="1">
    <source>
        <dbReference type="SAM" id="Coils"/>
    </source>
</evidence>
<name>A0A2S7VQM8_9VIBR</name>
<proteinExistence type="predicted"/>